<dbReference type="Proteomes" id="UP000008553">
    <property type="component" value="Unassembled WGS sequence"/>
</dbReference>
<name>Q7RQH8_PLAYO</name>
<keyword evidence="2" id="KW-1185">Reference proteome</keyword>
<feature type="unsure residue" description="E or Q" evidence="1">
    <location>
        <position position="747"/>
    </location>
</feature>
<sequence>MLMDFQRVIIKWVEKKKSFKIGKKISQRKLYFFKKAAKKDILENLSNINAVKDSTIYVDLFQKKKIDIKYENKYNNINYNSKKYEFLNATNNNKYIYNDNCKNHNYILKIIFLNLKNITFLLGKNDLQIHRILCHKFKEELNSLYYESISKKDKKINNSTLKYITLENIINLFNYYIYIKIYYYDFLNTLLRYIFYNFEDIKNENNIYIIPYKLHINFLMSCVNLKIQINKILKKNKTKKSFISCYGNLFLNSSSYHYLQNCVITKDGSSSLHSLSHQYPRIVKIANYHNENRKTGQCETCVKYPLHKTAPYGFVDYFIKNNIKKKKYVHFFLIKKAYYKNLNHERYTIRKYKNSMKNCVDLINKCISICLNVNIEKKQVVDYVKILQKKYMTYETWKNTLSIDKFNQQIFDFLKKDISFFSMDDLIFIMKYFIKIEKNMHKKKKLKQLANYLSNSYLINNMHIKEERWNGKLNKNCHINNYNIKQIKDLISILAKCKYRYNENLLANISTYILENIHTISSKDLIQFVINMYIILKNTDSQFLYQIMNMYKPPKKLKRANNEINNIFFKIKRTNNQIAYRMLNKSKNSKNCRIKNEQNDDKYFRVFEKNVKIKKLLLFIKILTDNNIYINESWSEYFIYLIKKKFNIIINENLLGLLFHVLSHMQSRYIFSDFFFLNNINNKYNIYKNINLKTLPLFYDFPSLLQITFFLSFYMYNKYIFNVTKVLMFNILDIYIKSFQRKVDAHEGEDKTNVSMAGNGSTTQSVEPNNVEANGVEAKNAEAKNVEAKNVEENDVGAQSNCANNLEQLAISCDQNFFDKMREPNFYVHDLKIYEKKKNNKYMKKKEKKKKQALINKINKIDVNQIFTFEELKNYLFLQNHSISQETKITETISDSNNTPLNKEKDKYVKIINDNKSENYISKENISLIYYHKQMQSVFNDRLKTDQNKSCKNVNLLKYIYVDKKENENKSESFSNQLNKETTVYSHSYKSHDNDNSDHCENKNNNYFDQLLFSRSIIIIIYNFIFYFTNHSTISIHPSPLYQKIMLKKFSYNELKMLYEAYTLSSYYINLSINIEQVMNNNKNASSSKMHKNILSSLREMNLKREVISEYYEKYKAFDKFRKIKKYQDWLFFYRCEGAQD</sequence>
<dbReference type="EMBL" id="AABL01000296">
    <property type="protein sequence ID" value="EAA20387.1"/>
    <property type="molecule type" value="Genomic_DNA"/>
</dbReference>
<dbReference type="FunCoup" id="Q7RQH8">
    <property type="interactions" value="754"/>
</dbReference>
<organism evidence="1 2">
    <name type="scientific">Plasmodium yoelii yoelii</name>
    <dbReference type="NCBI Taxonomy" id="73239"/>
    <lineage>
        <taxon>Eukaryota</taxon>
        <taxon>Sar</taxon>
        <taxon>Alveolata</taxon>
        <taxon>Apicomplexa</taxon>
        <taxon>Aconoidasida</taxon>
        <taxon>Haemosporida</taxon>
        <taxon>Plasmodiidae</taxon>
        <taxon>Plasmodium</taxon>
        <taxon>Plasmodium (Vinckeia)</taxon>
    </lineage>
</organism>
<evidence type="ECO:0000313" key="1">
    <source>
        <dbReference type="EMBL" id="EAA20387.1"/>
    </source>
</evidence>
<dbReference type="KEGG" id="pyo:PY17X_0313300"/>
<comment type="caution">
    <text evidence="1">The sequence shown here is derived from an EMBL/GenBank/DDBJ whole genome shotgun (WGS) entry which is preliminary data.</text>
</comment>
<dbReference type="PaxDb" id="73239-Q7RQH8"/>
<gene>
    <name evidence="1" type="ORF">PY01119</name>
</gene>
<dbReference type="InParanoid" id="Q7RQH8"/>
<dbReference type="AlphaFoldDB" id="Q7RQH8"/>
<accession>Q7RQH8</accession>
<reference evidence="1 2" key="1">
    <citation type="journal article" date="2002" name="Nature">
        <title>Genome sequence and comparative analysis of the model rodent malaria parasite Plasmodium yoelii yoelii.</title>
        <authorList>
            <person name="Carlton J.M."/>
            <person name="Angiuoli S.V."/>
            <person name="Suh B.B."/>
            <person name="Kooij T.W."/>
            <person name="Pertea M."/>
            <person name="Silva J.C."/>
            <person name="Ermolaeva M.D."/>
            <person name="Allen J.E."/>
            <person name="Selengut J.D."/>
            <person name="Koo H.L."/>
            <person name="Peterson J.D."/>
            <person name="Pop M."/>
            <person name="Kosack D.S."/>
            <person name="Shumway M.F."/>
            <person name="Bidwell S.L."/>
            <person name="Shallom S.J."/>
            <person name="van Aken S.E."/>
            <person name="Riedmuller S.B."/>
            <person name="Feldblyum T.V."/>
            <person name="Cho J.K."/>
            <person name="Quackenbush J."/>
            <person name="Sedegah M."/>
            <person name="Shoaibi A."/>
            <person name="Cummings L.M."/>
            <person name="Florens L."/>
            <person name="Yates J.R."/>
            <person name="Raine J.D."/>
            <person name="Sinden R.E."/>
            <person name="Harris M.A."/>
            <person name="Cunningham D.A."/>
            <person name="Preiser P.R."/>
            <person name="Bergman L.W."/>
            <person name="Vaidya A.B."/>
            <person name="van Lin L.H."/>
            <person name="Janse C.J."/>
            <person name="Waters A.P."/>
            <person name="Smith H.O."/>
            <person name="White O.R."/>
            <person name="Salzberg S.L."/>
            <person name="Venter J.C."/>
            <person name="Fraser C.M."/>
            <person name="Hoffman S.L."/>
            <person name="Gardner M.J."/>
            <person name="Carucci D.J."/>
        </authorList>
    </citation>
    <scope>NUCLEOTIDE SEQUENCE [LARGE SCALE GENOMIC DNA]</scope>
    <source>
        <strain evidence="1 2">17XNL</strain>
    </source>
</reference>
<protein>
    <submittedName>
        <fullName evidence="1">Uncharacterized protein</fullName>
    </submittedName>
</protein>
<evidence type="ECO:0000313" key="2">
    <source>
        <dbReference type="Proteomes" id="UP000008553"/>
    </source>
</evidence>
<proteinExistence type="predicted"/>